<proteinExistence type="inferred from homology"/>
<comment type="similarity">
    <text evidence="2 6">Belongs to the peptidase S26 family.</text>
</comment>
<feature type="transmembrane region" description="Helical" evidence="6">
    <location>
        <begin position="6"/>
        <end position="24"/>
    </location>
</feature>
<gene>
    <name evidence="8" type="ORF">A2756_00920</name>
</gene>
<evidence type="ECO:0000313" key="9">
    <source>
        <dbReference type="Proteomes" id="UP000177785"/>
    </source>
</evidence>
<dbReference type="GO" id="GO:0004252">
    <property type="term" value="F:serine-type endopeptidase activity"/>
    <property type="evidence" value="ECO:0007669"/>
    <property type="project" value="InterPro"/>
</dbReference>
<dbReference type="InterPro" id="IPR019757">
    <property type="entry name" value="Pept_S26A_signal_pept_1_Lys-AS"/>
</dbReference>
<feature type="active site" evidence="5">
    <location>
        <position position="34"/>
    </location>
</feature>
<evidence type="ECO:0000256" key="3">
    <source>
        <dbReference type="ARBA" id="ARBA00013208"/>
    </source>
</evidence>
<keyword evidence="4 6" id="KW-0378">Hydrolase</keyword>
<dbReference type="PROSITE" id="PS00760">
    <property type="entry name" value="SPASE_I_2"/>
    <property type="match status" value="1"/>
</dbReference>
<dbReference type="CDD" id="cd06530">
    <property type="entry name" value="S26_SPase_I"/>
    <property type="match status" value="1"/>
</dbReference>
<organism evidence="8 9">
    <name type="scientific">Candidatus Ryanbacteria bacterium RIFCSPHIGHO2_01_FULL_48_27</name>
    <dbReference type="NCBI Taxonomy" id="1802115"/>
    <lineage>
        <taxon>Bacteria</taxon>
        <taxon>Candidatus Ryaniibacteriota</taxon>
    </lineage>
</organism>
<dbReference type="EC" id="3.4.21.89" evidence="3 6"/>
<evidence type="ECO:0000256" key="1">
    <source>
        <dbReference type="ARBA" id="ARBA00000677"/>
    </source>
</evidence>
<dbReference type="InterPro" id="IPR019533">
    <property type="entry name" value="Peptidase_S26"/>
</dbReference>
<dbReference type="GO" id="GO:0009003">
    <property type="term" value="F:signal peptidase activity"/>
    <property type="evidence" value="ECO:0007669"/>
    <property type="project" value="UniProtKB-EC"/>
</dbReference>
<evidence type="ECO:0000256" key="6">
    <source>
        <dbReference type="RuleBase" id="RU362042"/>
    </source>
</evidence>
<dbReference type="GO" id="GO:0006465">
    <property type="term" value="P:signal peptide processing"/>
    <property type="evidence" value="ECO:0007669"/>
    <property type="project" value="InterPro"/>
</dbReference>
<reference evidence="8 9" key="1">
    <citation type="journal article" date="2016" name="Nat. Commun.">
        <title>Thousands of microbial genomes shed light on interconnected biogeochemical processes in an aquifer system.</title>
        <authorList>
            <person name="Anantharaman K."/>
            <person name="Brown C.T."/>
            <person name="Hug L.A."/>
            <person name="Sharon I."/>
            <person name="Castelle C.J."/>
            <person name="Probst A.J."/>
            <person name="Thomas B.C."/>
            <person name="Singh A."/>
            <person name="Wilkins M.J."/>
            <person name="Karaoz U."/>
            <person name="Brodie E.L."/>
            <person name="Williams K.H."/>
            <person name="Hubbard S.S."/>
            <person name="Banfield J.F."/>
        </authorList>
    </citation>
    <scope>NUCLEOTIDE SEQUENCE [LARGE SCALE GENOMIC DNA]</scope>
</reference>
<dbReference type="GO" id="GO:0016020">
    <property type="term" value="C:membrane"/>
    <property type="evidence" value="ECO:0007669"/>
    <property type="project" value="UniProtKB-SubCell"/>
</dbReference>
<dbReference type="InterPro" id="IPR019758">
    <property type="entry name" value="Pept_S26A_signal_pept_1_CS"/>
</dbReference>
<dbReference type="PRINTS" id="PR00727">
    <property type="entry name" value="LEADERPTASE"/>
</dbReference>
<sequence>MEIWEFARVIIISLLIVLPIRFFIAQPFVVKGASMEPNFYTGQYLIIDEASYYFRSPERGEVIVFRYPQDPAEFFIKRIIGLPGERVEVAGGKVRIVNKKYPEGMILNESYLPSGRETLPDIALDLGPTQYFVLGDNRLESSDSRRWGPLDRSFFIGRALVRLWPPGAMQFLTGTTY</sequence>
<dbReference type="Proteomes" id="UP000177785">
    <property type="component" value="Unassembled WGS sequence"/>
</dbReference>
<dbReference type="SUPFAM" id="SSF51306">
    <property type="entry name" value="LexA/Signal peptidase"/>
    <property type="match status" value="1"/>
</dbReference>
<dbReference type="EMBL" id="MHNL01000006">
    <property type="protein sequence ID" value="OGZ45581.1"/>
    <property type="molecule type" value="Genomic_DNA"/>
</dbReference>
<protein>
    <recommendedName>
        <fullName evidence="3 6">Signal peptidase I</fullName>
        <ecNumber evidence="3 6">3.4.21.89</ecNumber>
    </recommendedName>
</protein>
<dbReference type="Pfam" id="PF10502">
    <property type="entry name" value="Peptidase_S26"/>
    <property type="match status" value="1"/>
</dbReference>
<dbReference type="InterPro" id="IPR036286">
    <property type="entry name" value="LexA/Signal_pep-like_sf"/>
</dbReference>
<keyword evidence="6" id="KW-0645">Protease</keyword>
<dbReference type="PANTHER" id="PTHR43390:SF1">
    <property type="entry name" value="CHLOROPLAST PROCESSING PEPTIDASE"/>
    <property type="match status" value="1"/>
</dbReference>
<dbReference type="NCBIfam" id="TIGR02227">
    <property type="entry name" value="sigpep_I_bact"/>
    <property type="match status" value="1"/>
</dbReference>
<feature type="active site" evidence="5">
    <location>
        <position position="77"/>
    </location>
</feature>
<dbReference type="PROSITE" id="PS00761">
    <property type="entry name" value="SPASE_I_3"/>
    <property type="match status" value="1"/>
</dbReference>
<keyword evidence="6" id="KW-0812">Transmembrane</keyword>
<evidence type="ECO:0000259" key="7">
    <source>
        <dbReference type="Pfam" id="PF10502"/>
    </source>
</evidence>
<comment type="catalytic activity">
    <reaction evidence="1 6">
        <text>Cleavage of hydrophobic, N-terminal signal or leader sequences from secreted and periplasmic proteins.</text>
        <dbReference type="EC" id="3.4.21.89"/>
    </reaction>
</comment>
<comment type="subcellular location">
    <subcellularLocation>
        <location evidence="6">Membrane</location>
        <topology evidence="6">Single-pass type II membrane protein</topology>
    </subcellularLocation>
</comment>
<evidence type="ECO:0000256" key="2">
    <source>
        <dbReference type="ARBA" id="ARBA00009370"/>
    </source>
</evidence>
<evidence type="ECO:0000256" key="5">
    <source>
        <dbReference type="PIRSR" id="PIRSR600223-1"/>
    </source>
</evidence>
<feature type="domain" description="Peptidase S26" evidence="7">
    <location>
        <begin position="4"/>
        <end position="164"/>
    </location>
</feature>
<dbReference type="AlphaFoldDB" id="A0A1G2G6P7"/>
<keyword evidence="6" id="KW-1133">Transmembrane helix</keyword>
<dbReference type="InterPro" id="IPR000223">
    <property type="entry name" value="Pept_S26A_signal_pept_1"/>
</dbReference>
<evidence type="ECO:0000256" key="4">
    <source>
        <dbReference type="ARBA" id="ARBA00022801"/>
    </source>
</evidence>
<accession>A0A1G2G6P7</accession>
<keyword evidence="6" id="KW-0472">Membrane</keyword>
<name>A0A1G2G6P7_9BACT</name>
<dbReference type="PANTHER" id="PTHR43390">
    <property type="entry name" value="SIGNAL PEPTIDASE I"/>
    <property type="match status" value="1"/>
</dbReference>
<comment type="caution">
    <text evidence="8">The sequence shown here is derived from an EMBL/GenBank/DDBJ whole genome shotgun (WGS) entry which is preliminary data.</text>
</comment>
<evidence type="ECO:0000313" key="8">
    <source>
        <dbReference type="EMBL" id="OGZ45581.1"/>
    </source>
</evidence>
<dbReference type="Gene3D" id="2.10.109.10">
    <property type="entry name" value="Umud Fragment, subunit A"/>
    <property type="match status" value="1"/>
</dbReference>
<dbReference type="STRING" id="1802115.A2756_00920"/>